<dbReference type="Gene3D" id="3.40.190.10">
    <property type="entry name" value="Periplasmic binding protein-like II"/>
    <property type="match status" value="1"/>
</dbReference>
<dbReference type="InterPro" id="IPR006059">
    <property type="entry name" value="SBP"/>
</dbReference>
<dbReference type="PANTHER" id="PTHR43649">
    <property type="entry name" value="ARABINOSE-BINDING PROTEIN-RELATED"/>
    <property type="match status" value="1"/>
</dbReference>
<protein>
    <submittedName>
        <fullName evidence="1">Extracellular solute-binding protein</fullName>
    </submittedName>
</protein>
<dbReference type="InterPro" id="IPR050490">
    <property type="entry name" value="Bact_solute-bd_prot1"/>
</dbReference>
<comment type="caution">
    <text evidence="1">The sequence shown here is derived from an EMBL/GenBank/DDBJ whole genome shotgun (WGS) entry which is preliminary data.</text>
</comment>
<keyword evidence="2" id="KW-1185">Reference proteome</keyword>
<name>A0ABV5ZVW0_9PSEU</name>
<dbReference type="Proteomes" id="UP001589693">
    <property type="component" value="Unassembled WGS sequence"/>
</dbReference>
<sequence length="445" mass="47514">MALVTLAETWERSQSPSPVARCSVRKRLTLLTALAVLGSTAACGGGPADDGRIELTIGTFTEFGYEQLLAEYEAAHPGIKVVHHKTGQGGPYHQALFTKLGAGSGLADVQAVEEGYLADVLARPSLFANLEEIGPKSVTADRWLDWKYQAAKAKDGTLIGYGTDIGPMAMCYRKDLFAAAGLPSEPEAVKPLFATWQSYFAAGEQFVAKSGGKAWFDSAAQIFNAMHNQLDTGYFDRQDKLTVENNAAVKQNWEQVTAASARGQSAKLVAFSNEWNSGFKTGAFATKTCPAWMLGVIKEQAGPDNAGKWAVTDAFPGGGGNWGGSFLTVPKQSKHPKEAAELAAWLTAPEQQVKAFLKAGTFPSQTRALSAPELLSSTNEYFGGVRSGELFATQARKVGKAQYKGPGDGKIQENVTSPALQAVEQGLSPREGWQRLVDGAKKLAK</sequence>
<gene>
    <name evidence="1" type="ORF">ACFFQA_13920</name>
</gene>
<evidence type="ECO:0000313" key="2">
    <source>
        <dbReference type="Proteomes" id="UP001589693"/>
    </source>
</evidence>
<dbReference type="PANTHER" id="PTHR43649:SF32">
    <property type="entry name" value="SUGAR BINDING SECRETED PROTEIN"/>
    <property type="match status" value="1"/>
</dbReference>
<evidence type="ECO:0000313" key="1">
    <source>
        <dbReference type="EMBL" id="MFB9905033.1"/>
    </source>
</evidence>
<reference evidence="1 2" key="1">
    <citation type="submission" date="2024-09" db="EMBL/GenBank/DDBJ databases">
        <authorList>
            <person name="Sun Q."/>
            <person name="Mori K."/>
        </authorList>
    </citation>
    <scope>NUCLEOTIDE SEQUENCE [LARGE SCALE GENOMIC DNA]</scope>
    <source>
        <strain evidence="1 2">TBRC 7907</strain>
    </source>
</reference>
<organism evidence="1 2">
    <name type="scientific">Allokutzneria oryzae</name>
    <dbReference type="NCBI Taxonomy" id="1378989"/>
    <lineage>
        <taxon>Bacteria</taxon>
        <taxon>Bacillati</taxon>
        <taxon>Actinomycetota</taxon>
        <taxon>Actinomycetes</taxon>
        <taxon>Pseudonocardiales</taxon>
        <taxon>Pseudonocardiaceae</taxon>
        <taxon>Allokutzneria</taxon>
    </lineage>
</organism>
<dbReference type="EMBL" id="JBHLZU010000011">
    <property type="protein sequence ID" value="MFB9905033.1"/>
    <property type="molecule type" value="Genomic_DNA"/>
</dbReference>
<proteinExistence type="predicted"/>
<dbReference type="Pfam" id="PF13416">
    <property type="entry name" value="SBP_bac_8"/>
    <property type="match status" value="1"/>
</dbReference>
<dbReference type="RefSeq" id="WP_377852322.1">
    <property type="nucleotide sequence ID" value="NZ_JBHLZU010000011.1"/>
</dbReference>
<accession>A0ABV5ZVW0</accession>
<dbReference type="SUPFAM" id="SSF53850">
    <property type="entry name" value="Periplasmic binding protein-like II"/>
    <property type="match status" value="1"/>
</dbReference>